<dbReference type="FunFam" id="3.40.640.10:FF:000055">
    <property type="entry name" value="Alanine--glyoxylate aminotransferase 2, mitochondrial"/>
    <property type="match status" value="1"/>
</dbReference>
<evidence type="ECO:0000256" key="5">
    <source>
        <dbReference type="ARBA" id="ARBA00013049"/>
    </source>
</evidence>
<comment type="catalytic activity">
    <reaction evidence="18">
        <text>N(omega),N(omega)-dimethyl-L-arginine + pyruvate = 5-(3,3-dimethylguanidino)-2-oxopentanoate + L-alanine</text>
        <dbReference type="Rhea" id="RHEA:77303"/>
        <dbReference type="ChEBI" id="CHEBI:15361"/>
        <dbReference type="ChEBI" id="CHEBI:57972"/>
        <dbReference type="ChEBI" id="CHEBI:58326"/>
        <dbReference type="ChEBI" id="CHEBI:197301"/>
    </reaction>
</comment>
<comment type="function">
    <text evidence="38">Multifunctional aminotransferase with a broad substrate specificity. Catalyzes the conversion of glyoxylate to glycine using alanine as the amino donor. Catalyzes metabolism of not L- but the D-isomer of D-beta-aminoisobutyric acid to generate 2-methyl-3-oxopropanoate and alanine. Catalyzes the transfer of the amino group from beta-alanine to pyruvate to yield L-alanine and 3-oxopropanoate. Can metabolize NG-monomethyl-L-arginine (NMMA), asymmetric NG,NG-dimethyl-L-arginine (ADMA) and symmetric NG,N'G-dimethyl-L-arginine (SDMA). ADMA is a potent inhibitor of nitric-oxide (NO) synthase, and this activity provides mechanism through which the kidney regulates blood pressure.</text>
</comment>
<dbReference type="KEGG" id="aplc:110989783"/>
<evidence type="ECO:0000256" key="39">
    <source>
        <dbReference type="RuleBase" id="RU003560"/>
    </source>
</evidence>
<dbReference type="RefSeq" id="XP_022110099.1">
    <property type="nucleotide sequence ID" value="XM_022254407.1"/>
</dbReference>
<dbReference type="InterPro" id="IPR015424">
    <property type="entry name" value="PyrdxlP-dep_Trfase"/>
</dbReference>
<comment type="catalytic activity">
    <reaction evidence="27">
        <text>2-oxopentanoate + N(omega),N(omega)-dimethyl-L-arginine = 5-(3,3-dimethylguanidino)-2-oxopentanoate + L-2-aminopentanoate</text>
        <dbReference type="Rhea" id="RHEA:77359"/>
        <dbReference type="ChEBI" id="CHEBI:28644"/>
        <dbReference type="ChEBI" id="CHEBI:58326"/>
        <dbReference type="ChEBI" id="CHEBI:58441"/>
        <dbReference type="ChEBI" id="CHEBI:197301"/>
    </reaction>
</comment>
<dbReference type="GO" id="GO:0030170">
    <property type="term" value="F:pyridoxal phosphate binding"/>
    <property type="evidence" value="ECO:0007669"/>
    <property type="project" value="InterPro"/>
</dbReference>
<comment type="subunit">
    <text evidence="4">Homotetramer.</text>
</comment>
<evidence type="ECO:0000256" key="4">
    <source>
        <dbReference type="ARBA" id="ARBA00011881"/>
    </source>
</evidence>
<organism evidence="40 42">
    <name type="scientific">Acanthaster planci</name>
    <name type="common">Crown-of-thorns starfish</name>
    <dbReference type="NCBI Taxonomy" id="133434"/>
    <lineage>
        <taxon>Eukaryota</taxon>
        <taxon>Metazoa</taxon>
        <taxon>Echinodermata</taxon>
        <taxon>Eleutherozoa</taxon>
        <taxon>Asterozoa</taxon>
        <taxon>Asteroidea</taxon>
        <taxon>Valvatacea</taxon>
        <taxon>Valvatida</taxon>
        <taxon>Acanthasteridae</taxon>
        <taxon>Acanthaster</taxon>
    </lineage>
</organism>
<keyword evidence="9" id="KW-0809">Transit peptide</keyword>
<dbReference type="OMA" id="MVPGFKY"/>
<comment type="subcellular location">
    <subcellularLocation>
        <location evidence="2">Mitochondrion</location>
    </subcellularLocation>
</comment>
<evidence type="ECO:0000256" key="15">
    <source>
        <dbReference type="ARBA" id="ARBA00041845"/>
    </source>
</evidence>
<evidence type="ECO:0000256" key="1">
    <source>
        <dbReference type="ARBA" id="ARBA00001933"/>
    </source>
</evidence>
<comment type="catalytic activity">
    <reaction evidence="11">
        <text>glyoxylate + L-alanine = glycine + pyruvate</text>
        <dbReference type="Rhea" id="RHEA:24248"/>
        <dbReference type="ChEBI" id="CHEBI:15361"/>
        <dbReference type="ChEBI" id="CHEBI:36655"/>
        <dbReference type="ChEBI" id="CHEBI:57305"/>
        <dbReference type="ChEBI" id="CHEBI:57972"/>
        <dbReference type="EC" id="2.6.1.44"/>
    </reaction>
    <physiologicalReaction direction="left-to-right" evidence="11">
        <dbReference type="Rhea" id="RHEA:24249"/>
    </physiologicalReaction>
</comment>
<comment type="catalytic activity">
    <reaction evidence="37">
        <text>N(omega),N('omega)-dimethyl-L-arginine + glyoxylate = 5-(3,3'-dimethylguanidino)-2-oxopentanoate + glycine</text>
        <dbReference type="Rhea" id="RHEA:77315"/>
        <dbReference type="ChEBI" id="CHEBI:36655"/>
        <dbReference type="ChEBI" id="CHEBI:57305"/>
        <dbReference type="ChEBI" id="CHEBI:197308"/>
        <dbReference type="ChEBI" id="CHEBI:197310"/>
    </reaction>
</comment>
<evidence type="ECO:0000256" key="36">
    <source>
        <dbReference type="ARBA" id="ARBA00048916"/>
    </source>
</evidence>
<comment type="catalytic activity">
    <reaction evidence="21">
        <text>N(omega),N(omega)-dimethyl-L-arginine + oxaloacetate = 5-(3,3-dimethylguanidino)-2-oxopentanoate + L-aspartate</text>
        <dbReference type="Rhea" id="RHEA:77343"/>
        <dbReference type="ChEBI" id="CHEBI:16452"/>
        <dbReference type="ChEBI" id="CHEBI:29991"/>
        <dbReference type="ChEBI" id="CHEBI:58326"/>
        <dbReference type="ChEBI" id="CHEBI:197301"/>
    </reaction>
</comment>
<evidence type="ECO:0000256" key="21">
    <source>
        <dbReference type="ARBA" id="ARBA00043749"/>
    </source>
</evidence>
<evidence type="ECO:0000256" key="2">
    <source>
        <dbReference type="ARBA" id="ARBA00004173"/>
    </source>
</evidence>
<dbReference type="Gene3D" id="3.40.640.10">
    <property type="entry name" value="Type I PLP-dependent aspartate aminotransferase-like (Major domain)"/>
    <property type="match status" value="1"/>
</dbReference>
<dbReference type="RefSeq" id="XP_022110098.1">
    <property type="nucleotide sequence ID" value="XM_022254406.1"/>
</dbReference>
<evidence type="ECO:0000256" key="3">
    <source>
        <dbReference type="ARBA" id="ARBA00008954"/>
    </source>
</evidence>
<keyword evidence="40" id="KW-1185">Reference proteome</keyword>
<comment type="cofactor">
    <cofactor evidence="1">
        <name>pyridoxal 5'-phosphate</name>
        <dbReference type="ChEBI" id="CHEBI:597326"/>
    </cofactor>
</comment>
<dbReference type="InterPro" id="IPR015421">
    <property type="entry name" value="PyrdxlP-dep_Trfase_major"/>
</dbReference>
<comment type="catalytic activity">
    <reaction evidence="24">
        <text>L-ornithine + pyruvate = 5-amino-2-oxopentanoate + L-alanine</text>
        <dbReference type="Rhea" id="RHEA:77327"/>
        <dbReference type="ChEBI" id="CHEBI:15361"/>
        <dbReference type="ChEBI" id="CHEBI:46911"/>
        <dbReference type="ChEBI" id="CHEBI:57972"/>
        <dbReference type="ChEBI" id="CHEBI:58802"/>
    </reaction>
</comment>
<comment type="catalytic activity">
    <reaction evidence="25">
        <text>N(omega),N('omega)-dimethyl-L-arginine + pyruvate = 5-(3,3'-dimethylguanidino)-2-oxopentanoate + L-alanine</text>
        <dbReference type="Rhea" id="RHEA:77307"/>
        <dbReference type="ChEBI" id="CHEBI:15361"/>
        <dbReference type="ChEBI" id="CHEBI:57972"/>
        <dbReference type="ChEBI" id="CHEBI:197308"/>
        <dbReference type="ChEBI" id="CHEBI:197310"/>
    </reaction>
</comment>
<dbReference type="GO" id="GO:0009436">
    <property type="term" value="P:glyoxylate catabolic process"/>
    <property type="evidence" value="ECO:0007669"/>
    <property type="project" value="TreeGrafter"/>
</dbReference>
<dbReference type="OrthoDB" id="10261433at2759"/>
<evidence type="ECO:0000256" key="11">
    <source>
        <dbReference type="ARBA" id="ARBA00033660"/>
    </source>
</evidence>
<sequence>MYRLCRTGLRLQTLKKEGCAVCIVPQHRSFSVSPQNAKVPPSMPATASMPDTDFKPAEYKGMSYEEARKVRTSTINPAILEYYKQPIMLHQGHMQWLFDQNGKRYLDLFAGIVTVSVGHCHPKVNKALHEQIDKIWHTTNVYMIPAIYEYAEMLTSKMPGNLKNVYFVNSGTEANDLAVNLARLHTGAYDIVSLRNAYHGISPTLLGLTCLGNWLYDIPGGFGYHNAINPDPFRGPWGGKNCRDSPVQTIRQCDCAAGQCHAKDMYIDQLKDLLRYETPKKIAGMFAESIQGVGGAVQFPKGYLKEAFELIREKGGVCISDEVQTGFGRTGEHYWGFEAQGVLPDIVTLAKGIGNGFPLAAVVTTPDIAASLTRALHISTYGGGPLAGAVGKAVLEVIEEEGTQANCKEVGTYTLLELAKLRDDFEIVGDVRGKGLMIGVEMVTDKESRRPLPPEQMGAIWEDMKEMGVLIGKGGIHGNVFRIKPPMIVTKEDMDFGLSILKKALQNHMERHS</sequence>
<dbReference type="PANTHER" id="PTHR45688">
    <property type="match status" value="1"/>
</dbReference>
<accession>A0A8B7ZXG2</accession>
<dbReference type="EC" id="2.6.1.44" evidence="5"/>
<dbReference type="PROSITE" id="PS00600">
    <property type="entry name" value="AA_TRANSFER_CLASS_3"/>
    <property type="match status" value="1"/>
</dbReference>
<dbReference type="InterPro" id="IPR015422">
    <property type="entry name" value="PyrdxlP-dep_Trfase_small"/>
</dbReference>
<keyword evidence="8 39" id="KW-0663">Pyridoxal phosphate</keyword>
<dbReference type="GO" id="GO:0019481">
    <property type="term" value="P:L-alanine catabolic process, by transamination"/>
    <property type="evidence" value="ECO:0007669"/>
    <property type="project" value="TreeGrafter"/>
</dbReference>
<evidence type="ECO:0000256" key="19">
    <source>
        <dbReference type="ARBA" id="ARBA00043679"/>
    </source>
</evidence>
<evidence type="ECO:0000256" key="30">
    <source>
        <dbReference type="ARBA" id="ARBA00044258"/>
    </source>
</evidence>
<comment type="catalytic activity">
    <reaction evidence="35">
        <text>N(omega)-methyl-L-arginine + glyoxylate = 5-(3-methylguanidino)-2-oxopentanoate + glycine</text>
        <dbReference type="Rhea" id="RHEA:77323"/>
        <dbReference type="ChEBI" id="CHEBI:36655"/>
        <dbReference type="ChEBI" id="CHEBI:57305"/>
        <dbReference type="ChEBI" id="CHEBI:114953"/>
        <dbReference type="ChEBI" id="CHEBI:197314"/>
    </reaction>
</comment>
<evidence type="ECO:0000256" key="35">
    <source>
        <dbReference type="ARBA" id="ARBA00048760"/>
    </source>
</evidence>
<keyword evidence="10" id="KW-0496">Mitochondrion</keyword>
<evidence type="ECO:0000256" key="8">
    <source>
        <dbReference type="ARBA" id="ARBA00022898"/>
    </source>
</evidence>
<keyword evidence="6" id="KW-0032">Aminotransferase</keyword>
<protein>
    <recommendedName>
        <fullName evidence="13">Alanine--glyoxylate aminotransferase 2, mitochondrial</fullName>
        <ecNumber evidence="28">2.6.1.18</ecNumber>
        <ecNumber evidence="12">2.6.1.40</ecNumber>
        <ecNumber evidence="5">2.6.1.44</ecNumber>
    </recommendedName>
    <alternativeName>
        <fullName evidence="14">(R)-3-amino-2-methylpropionate--pyruvate transaminase</fullName>
    </alternativeName>
    <alternativeName>
        <fullName evidence="16">Beta-ALAAT II</fullName>
    </alternativeName>
    <alternativeName>
        <fullName evidence="17">Beta-alanine-pyruvate aminotransferase</fullName>
    </alternativeName>
    <alternativeName>
        <fullName evidence="30">D-3-aminoisobutyrate-pyruvate aminotransferase</fullName>
    </alternativeName>
    <alternativeName>
        <fullName evidence="15">D-AIBAT</fullName>
    </alternativeName>
    <alternativeName>
        <fullName evidence="29">D-beta-aminoisobutyrate-pyruvate aminotransferase</fullName>
    </alternativeName>
</protein>
<dbReference type="PIRSF" id="PIRSF000521">
    <property type="entry name" value="Transaminase_4ab_Lys_Orn"/>
    <property type="match status" value="1"/>
</dbReference>
<evidence type="ECO:0000256" key="27">
    <source>
        <dbReference type="ARBA" id="ARBA00043826"/>
    </source>
</evidence>
<evidence type="ECO:0000256" key="34">
    <source>
        <dbReference type="ARBA" id="ARBA00048560"/>
    </source>
</evidence>
<evidence type="ECO:0000256" key="16">
    <source>
        <dbReference type="ARBA" id="ARBA00042611"/>
    </source>
</evidence>
<dbReference type="Pfam" id="PF00202">
    <property type="entry name" value="Aminotran_3"/>
    <property type="match status" value="1"/>
</dbReference>
<evidence type="ECO:0000256" key="29">
    <source>
        <dbReference type="ARBA" id="ARBA00044257"/>
    </source>
</evidence>
<evidence type="ECO:0000256" key="37">
    <source>
        <dbReference type="ARBA" id="ARBA00049480"/>
    </source>
</evidence>
<evidence type="ECO:0000256" key="28">
    <source>
        <dbReference type="ARBA" id="ARBA00044055"/>
    </source>
</evidence>
<gene>
    <name evidence="41 42" type="primary">LOC110989783</name>
</gene>
<comment type="catalytic activity">
    <reaction evidence="26">
        <text>3-oxopropanoate + L-alanine = beta-alanine + pyruvate</text>
        <dbReference type="Rhea" id="RHEA:14077"/>
        <dbReference type="ChEBI" id="CHEBI:15361"/>
        <dbReference type="ChEBI" id="CHEBI:33190"/>
        <dbReference type="ChEBI" id="CHEBI:57966"/>
        <dbReference type="ChEBI" id="CHEBI:57972"/>
        <dbReference type="EC" id="2.6.1.18"/>
    </reaction>
    <physiologicalReaction direction="right-to-left" evidence="26">
        <dbReference type="Rhea" id="RHEA:14079"/>
    </physiologicalReaction>
</comment>
<dbReference type="GO" id="GO:0008453">
    <property type="term" value="F:alanine-glyoxylate transaminase activity"/>
    <property type="evidence" value="ECO:0007669"/>
    <property type="project" value="UniProtKB-EC"/>
</dbReference>
<dbReference type="GO" id="GO:0005739">
    <property type="term" value="C:mitochondrion"/>
    <property type="evidence" value="ECO:0007669"/>
    <property type="project" value="UniProtKB-SubCell"/>
</dbReference>
<evidence type="ECO:0000256" key="24">
    <source>
        <dbReference type="ARBA" id="ARBA00043777"/>
    </source>
</evidence>
<evidence type="ECO:0000256" key="33">
    <source>
        <dbReference type="ARBA" id="ARBA00048500"/>
    </source>
</evidence>
<comment type="catalytic activity">
    <reaction evidence="31">
        <text>N(omega),N(omega)-dimethyl-L-arginine + glyoxylate = 5-(3,3-dimethylguanidino)-2-oxopentanoate + glycine</text>
        <dbReference type="Rhea" id="RHEA:77311"/>
        <dbReference type="ChEBI" id="CHEBI:36655"/>
        <dbReference type="ChEBI" id="CHEBI:57305"/>
        <dbReference type="ChEBI" id="CHEBI:58326"/>
        <dbReference type="ChEBI" id="CHEBI:197301"/>
    </reaction>
</comment>
<evidence type="ECO:0000313" key="40">
    <source>
        <dbReference type="Proteomes" id="UP000694845"/>
    </source>
</evidence>
<evidence type="ECO:0000256" key="20">
    <source>
        <dbReference type="ARBA" id="ARBA00043726"/>
    </source>
</evidence>
<dbReference type="SUPFAM" id="SSF53383">
    <property type="entry name" value="PLP-dependent transferases"/>
    <property type="match status" value="1"/>
</dbReference>
<evidence type="ECO:0000256" key="14">
    <source>
        <dbReference type="ARBA" id="ARBA00041662"/>
    </source>
</evidence>
<dbReference type="Gene3D" id="3.90.1150.10">
    <property type="entry name" value="Aspartate Aminotransferase, domain 1"/>
    <property type="match status" value="1"/>
</dbReference>
<dbReference type="EC" id="2.6.1.18" evidence="28"/>
<evidence type="ECO:0000256" key="10">
    <source>
        <dbReference type="ARBA" id="ARBA00023128"/>
    </source>
</evidence>
<dbReference type="GO" id="GO:0016223">
    <property type="term" value="F:beta-alanine:pyruvate transaminase activity"/>
    <property type="evidence" value="ECO:0007669"/>
    <property type="project" value="UniProtKB-EC"/>
</dbReference>
<evidence type="ECO:0000313" key="42">
    <source>
        <dbReference type="RefSeq" id="XP_022110099.1"/>
    </source>
</evidence>
<evidence type="ECO:0000256" key="26">
    <source>
        <dbReference type="ARBA" id="ARBA00043825"/>
    </source>
</evidence>
<dbReference type="InterPro" id="IPR005814">
    <property type="entry name" value="Aminotrans_3"/>
</dbReference>
<dbReference type="CTD" id="64902"/>
<reference evidence="41 42" key="1">
    <citation type="submission" date="2025-04" db="UniProtKB">
        <authorList>
            <consortium name="RefSeq"/>
        </authorList>
    </citation>
    <scope>IDENTIFICATION</scope>
</reference>
<dbReference type="GeneID" id="110989783"/>
<dbReference type="EC" id="2.6.1.40" evidence="12"/>
<comment type="catalytic activity">
    <reaction evidence="36">
        <text>oxaloacetate + L-alanine = L-aspartate + pyruvate</text>
        <dbReference type="Rhea" id="RHEA:77347"/>
        <dbReference type="ChEBI" id="CHEBI:15361"/>
        <dbReference type="ChEBI" id="CHEBI:16452"/>
        <dbReference type="ChEBI" id="CHEBI:29991"/>
        <dbReference type="ChEBI" id="CHEBI:57972"/>
    </reaction>
</comment>
<evidence type="ECO:0000256" key="17">
    <source>
        <dbReference type="ARBA" id="ARBA00042669"/>
    </source>
</evidence>
<name>A0A8B7ZXG2_ACAPL</name>
<evidence type="ECO:0000256" key="32">
    <source>
        <dbReference type="ARBA" id="ARBA00048264"/>
    </source>
</evidence>
<comment type="catalytic activity">
    <reaction evidence="33">
        <text>2-oxohexanoate + N(omega),N(omega)-dimethyl-L-arginine = L-2-aminohexanoate + 5-(3,3-dimethylguanidino)-2-oxopentanoate</text>
        <dbReference type="Rhea" id="RHEA:77363"/>
        <dbReference type="ChEBI" id="CHEBI:35177"/>
        <dbReference type="ChEBI" id="CHEBI:58326"/>
        <dbReference type="ChEBI" id="CHEBI:58455"/>
        <dbReference type="ChEBI" id="CHEBI:197301"/>
    </reaction>
</comment>
<evidence type="ECO:0000256" key="6">
    <source>
        <dbReference type="ARBA" id="ARBA00022576"/>
    </source>
</evidence>
<dbReference type="GO" id="GO:0047305">
    <property type="term" value="F:(R)-3-amino-2-methylpropionate-pyruvate transaminase activity"/>
    <property type="evidence" value="ECO:0007669"/>
    <property type="project" value="UniProtKB-EC"/>
</dbReference>
<dbReference type="CDD" id="cd00610">
    <property type="entry name" value="OAT_like"/>
    <property type="match status" value="1"/>
</dbReference>
<proteinExistence type="inferred from homology"/>
<comment type="catalytic activity">
    <reaction evidence="19">
        <text>(2S)-2-aminobutanoate + glyoxylate = 2-oxobutanoate + glycine</text>
        <dbReference type="Rhea" id="RHEA:77339"/>
        <dbReference type="ChEBI" id="CHEBI:16763"/>
        <dbReference type="ChEBI" id="CHEBI:36655"/>
        <dbReference type="ChEBI" id="CHEBI:57305"/>
        <dbReference type="ChEBI" id="CHEBI:74359"/>
    </reaction>
</comment>
<comment type="catalytic activity">
    <reaction evidence="32">
        <text>L-ornithine + glyoxylate = 5-amino-2-oxopentanoate + glycine</text>
        <dbReference type="Rhea" id="RHEA:77331"/>
        <dbReference type="ChEBI" id="CHEBI:36655"/>
        <dbReference type="ChEBI" id="CHEBI:46911"/>
        <dbReference type="ChEBI" id="CHEBI:57305"/>
        <dbReference type="ChEBI" id="CHEBI:58802"/>
    </reaction>
</comment>
<evidence type="ECO:0000256" key="25">
    <source>
        <dbReference type="ARBA" id="ARBA00043798"/>
    </source>
</evidence>
<evidence type="ECO:0000313" key="41">
    <source>
        <dbReference type="RefSeq" id="XP_022110098.1"/>
    </source>
</evidence>
<evidence type="ECO:0000256" key="9">
    <source>
        <dbReference type="ARBA" id="ARBA00022946"/>
    </source>
</evidence>
<comment type="catalytic activity">
    <reaction evidence="34">
        <text>N(omega),N(omega)-dimethyl-L-arginine + 2-oxobutanoate = 5-(3,3-dimethylguanidino)-2-oxopentanoate + (2S)-2-aminobutanoate</text>
        <dbReference type="Rhea" id="RHEA:77351"/>
        <dbReference type="ChEBI" id="CHEBI:16763"/>
        <dbReference type="ChEBI" id="CHEBI:58326"/>
        <dbReference type="ChEBI" id="CHEBI:74359"/>
        <dbReference type="ChEBI" id="CHEBI:197301"/>
    </reaction>
</comment>
<evidence type="ECO:0000256" key="12">
    <source>
        <dbReference type="ARBA" id="ARBA00039130"/>
    </source>
</evidence>
<evidence type="ECO:0000256" key="18">
    <source>
        <dbReference type="ARBA" id="ARBA00043669"/>
    </source>
</evidence>
<comment type="similarity">
    <text evidence="3 39">Belongs to the class-III pyridoxal-phosphate-dependent aminotransferase family.</text>
</comment>
<evidence type="ECO:0000256" key="13">
    <source>
        <dbReference type="ARBA" id="ARBA00039862"/>
    </source>
</evidence>
<comment type="catalytic activity">
    <reaction evidence="23">
        <text>N(omega)-methyl-L-arginine + pyruvate = 5-(3-methylguanidino)-2-oxopentanoate + L-alanine</text>
        <dbReference type="Rhea" id="RHEA:77319"/>
        <dbReference type="ChEBI" id="CHEBI:15361"/>
        <dbReference type="ChEBI" id="CHEBI:57972"/>
        <dbReference type="ChEBI" id="CHEBI:114953"/>
        <dbReference type="ChEBI" id="CHEBI:197314"/>
    </reaction>
</comment>
<evidence type="ECO:0000256" key="38">
    <source>
        <dbReference type="ARBA" id="ARBA00058068"/>
    </source>
</evidence>
<evidence type="ECO:0000256" key="22">
    <source>
        <dbReference type="ARBA" id="ARBA00043751"/>
    </source>
</evidence>
<evidence type="ECO:0000256" key="23">
    <source>
        <dbReference type="ARBA" id="ARBA00043758"/>
    </source>
</evidence>
<comment type="catalytic activity">
    <reaction evidence="22">
        <text>2-oxobutanoate + L-alanine = (2S)-2-aminobutanoate + pyruvate</text>
        <dbReference type="Rhea" id="RHEA:77355"/>
        <dbReference type="ChEBI" id="CHEBI:15361"/>
        <dbReference type="ChEBI" id="CHEBI:16763"/>
        <dbReference type="ChEBI" id="CHEBI:57972"/>
        <dbReference type="ChEBI" id="CHEBI:74359"/>
        <dbReference type="EC" id="2.6.1.44"/>
    </reaction>
</comment>
<dbReference type="Proteomes" id="UP000694845">
    <property type="component" value="Unplaced"/>
</dbReference>
<comment type="catalytic activity">
    <reaction evidence="20">
        <text>(R)-3-amino-2-methylpropanoate + pyruvate = 2-methyl-3-oxopropanoate + L-alanine</text>
        <dbReference type="Rhea" id="RHEA:18393"/>
        <dbReference type="ChEBI" id="CHEBI:15361"/>
        <dbReference type="ChEBI" id="CHEBI:57700"/>
        <dbReference type="ChEBI" id="CHEBI:57731"/>
        <dbReference type="ChEBI" id="CHEBI:57972"/>
        <dbReference type="EC" id="2.6.1.40"/>
    </reaction>
    <physiologicalReaction direction="left-to-right" evidence="20">
        <dbReference type="Rhea" id="RHEA:18394"/>
    </physiologicalReaction>
</comment>
<dbReference type="AlphaFoldDB" id="A0A8B7ZXG2"/>
<evidence type="ECO:0000256" key="7">
    <source>
        <dbReference type="ARBA" id="ARBA00022679"/>
    </source>
</evidence>
<dbReference type="InterPro" id="IPR049704">
    <property type="entry name" value="Aminotrans_3_PPA_site"/>
</dbReference>
<keyword evidence="7" id="KW-0808">Transferase</keyword>
<evidence type="ECO:0000256" key="31">
    <source>
        <dbReference type="ARBA" id="ARBA00047892"/>
    </source>
</evidence>
<dbReference type="PANTHER" id="PTHR45688:SF3">
    <property type="entry name" value="ALANINE--GLYOXYLATE AMINOTRANSFERASE 2, MITOCHONDRIAL"/>
    <property type="match status" value="1"/>
</dbReference>